<dbReference type="Proteomes" id="UP000789525">
    <property type="component" value="Unassembled WGS sequence"/>
</dbReference>
<evidence type="ECO:0000313" key="1">
    <source>
        <dbReference type="EMBL" id="CAG8622139.1"/>
    </source>
</evidence>
<sequence length="517" mass="56624">MSDSPGYTSPRHFQRTSRPSVSTGSPRPSVSSPLVRAHWPWTTYVQQRPTSAMSSPASTTAAHWEPAASTSVSSHSWQSITPTSRPTLQPAMQVTPVQEAHGIRQWSFSAFEWTVPNVRDLKKFVESQQVVSTTSSLHSEDSQTSHSNGIPAILRETPMVGDGKFKLEISRVAPSDETNPSLSVTPDSNEDVPPASIIIPGNSELTTATTLSLCLTSLQLDFLPDCEIATTVMAGIKADANFSGQRGARTEWVWETWEDFVFRKGSEFWDEDTGDVQFVCLERFDPSIHSGPEVNADPQQNSPSSNSPSPSARKRVIYAHSDILVRRSEYFAALITSSFRESAANPNLHDRELGRTMHTIVVEEADFVTIYWLLKYLYCDWLLFREDDDPRAAVDGMGAGWNARWLSQGNEWEWKTFSTETGQFEDLKDREDDSTAKSVASESVSGGSIVSDVSRGNKIVGLAPSAPSNRTPSRSGNSSISSTTLRPSNQANASISRRPGKLVTSNTIPSTSAASSV</sequence>
<reference evidence="1" key="1">
    <citation type="submission" date="2021-06" db="EMBL/GenBank/DDBJ databases">
        <authorList>
            <person name="Kallberg Y."/>
            <person name="Tangrot J."/>
            <person name="Rosling A."/>
        </authorList>
    </citation>
    <scope>NUCLEOTIDE SEQUENCE</scope>
    <source>
        <strain evidence="1">CL356</strain>
    </source>
</reference>
<evidence type="ECO:0000313" key="2">
    <source>
        <dbReference type="Proteomes" id="UP000789525"/>
    </source>
</evidence>
<dbReference type="EMBL" id="CAJVPT010016867">
    <property type="protein sequence ID" value="CAG8622139.1"/>
    <property type="molecule type" value="Genomic_DNA"/>
</dbReference>
<organism evidence="1 2">
    <name type="scientific">Acaulospora colombiana</name>
    <dbReference type="NCBI Taxonomy" id="27376"/>
    <lineage>
        <taxon>Eukaryota</taxon>
        <taxon>Fungi</taxon>
        <taxon>Fungi incertae sedis</taxon>
        <taxon>Mucoromycota</taxon>
        <taxon>Glomeromycotina</taxon>
        <taxon>Glomeromycetes</taxon>
        <taxon>Diversisporales</taxon>
        <taxon>Acaulosporaceae</taxon>
        <taxon>Acaulospora</taxon>
    </lineage>
</organism>
<name>A0ACA9N3L1_9GLOM</name>
<accession>A0ACA9N3L1</accession>
<gene>
    <name evidence="1" type="ORF">ACOLOM_LOCUS7366</name>
</gene>
<keyword evidence="2" id="KW-1185">Reference proteome</keyword>
<feature type="non-terminal residue" evidence="1">
    <location>
        <position position="517"/>
    </location>
</feature>
<proteinExistence type="predicted"/>
<protein>
    <submittedName>
        <fullName evidence="1">10343_t:CDS:1</fullName>
    </submittedName>
</protein>
<comment type="caution">
    <text evidence="1">The sequence shown here is derived from an EMBL/GenBank/DDBJ whole genome shotgun (WGS) entry which is preliminary data.</text>
</comment>